<dbReference type="AlphaFoldDB" id="A0A225DPC4"/>
<dbReference type="PANTHER" id="PTHR43798:SF33">
    <property type="entry name" value="HYDROLASE, PUTATIVE (AFU_ORTHOLOGUE AFUA_2G14860)-RELATED"/>
    <property type="match status" value="1"/>
</dbReference>
<evidence type="ECO:0000259" key="1">
    <source>
        <dbReference type="Pfam" id="PF00561"/>
    </source>
</evidence>
<evidence type="ECO:0000313" key="3">
    <source>
        <dbReference type="Proteomes" id="UP000214646"/>
    </source>
</evidence>
<dbReference type="GO" id="GO:0016787">
    <property type="term" value="F:hydrolase activity"/>
    <property type="evidence" value="ECO:0007669"/>
    <property type="project" value="UniProtKB-KW"/>
</dbReference>
<keyword evidence="2" id="KW-0378">Hydrolase</keyword>
<feature type="domain" description="AB hydrolase-1" evidence="1">
    <location>
        <begin position="26"/>
        <end position="259"/>
    </location>
</feature>
<dbReference type="Proteomes" id="UP000214646">
    <property type="component" value="Unassembled WGS sequence"/>
</dbReference>
<dbReference type="EMBL" id="NIDE01000004">
    <property type="protein sequence ID" value="OWK43151.1"/>
    <property type="molecule type" value="Genomic_DNA"/>
</dbReference>
<dbReference type="InterPro" id="IPR050266">
    <property type="entry name" value="AB_hydrolase_sf"/>
</dbReference>
<dbReference type="PRINTS" id="PR00111">
    <property type="entry name" value="ABHYDROLASE"/>
</dbReference>
<dbReference type="InterPro" id="IPR000073">
    <property type="entry name" value="AB_hydrolase_1"/>
</dbReference>
<dbReference type="GO" id="GO:0016020">
    <property type="term" value="C:membrane"/>
    <property type="evidence" value="ECO:0007669"/>
    <property type="project" value="TreeGrafter"/>
</dbReference>
<dbReference type="OrthoDB" id="252464at2"/>
<name>A0A225DPC4_9BACT</name>
<dbReference type="PANTHER" id="PTHR43798">
    <property type="entry name" value="MONOACYLGLYCEROL LIPASE"/>
    <property type="match status" value="1"/>
</dbReference>
<dbReference type="Gene3D" id="3.40.50.1820">
    <property type="entry name" value="alpha/beta hydrolase"/>
    <property type="match status" value="1"/>
</dbReference>
<gene>
    <name evidence="2" type="ORF">FRUB_02750</name>
</gene>
<dbReference type="SUPFAM" id="SSF53474">
    <property type="entry name" value="alpha/beta-Hydrolases"/>
    <property type="match status" value="1"/>
</dbReference>
<dbReference type="Pfam" id="PF00561">
    <property type="entry name" value="Abhydrolase_1"/>
    <property type="match status" value="1"/>
</dbReference>
<keyword evidence="3" id="KW-1185">Reference proteome</keyword>
<dbReference type="InterPro" id="IPR029058">
    <property type="entry name" value="AB_hydrolase_fold"/>
</dbReference>
<comment type="caution">
    <text evidence="2">The sequence shown here is derived from an EMBL/GenBank/DDBJ whole genome shotgun (WGS) entry which is preliminary data.</text>
</comment>
<protein>
    <submittedName>
        <fullName evidence="2">Putative alpha/beta hydrolase</fullName>
    </submittedName>
</protein>
<evidence type="ECO:0000313" key="2">
    <source>
        <dbReference type="EMBL" id="OWK43151.1"/>
    </source>
</evidence>
<organism evidence="2 3">
    <name type="scientific">Fimbriiglobus ruber</name>
    <dbReference type="NCBI Taxonomy" id="1908690"/>
    <lineage>
        <taxon>Bacteria</taxon>
        <taxon>Pseudomonadati</taxon>
        <taxon>Planctomycetota</taxon>
        <taxon>Planctomycetia</taxon>
        <taxon>Gemmatales</taxon>
        <taxon>Gemmataceae</taxon>
        <taxon>Fimbriiglobus</taxon>
    </lineage>
</organism>
<accession>A0A225DPC4</accession>
<reference evidence="3" key="1">
    <citation type="submission" date="2017-06" db="EMBL/GenBank/DDBJ databases">
        <title>Genome analysis of Fimbriiglobus ruber SP5, the first member of the order Planctomycetales with confirmed chitinolytic capability.</title>
        <authorList>
            <person name="Ravin N.V."/>
            <person name="Rakitin A.L."/>
            <person name="Ivanova A.A."/>
            <person name="Beletsky A.V."/>
            <person name="Kulichevskaya I.S."/>
            <person name="Mardanov A.V."/>
            <person name="Dedysh S.N."/>
        </authorList>
    </citation>
    <scope>NUCLEOTIDE SEQUENCE [LARGE SCALE GENOMIC DNA]</scope>
    <source>
        <strain evidence="3">SP5</strain>
    </source>
</reference>
<proteinExistence type="predicted"/>
<sequence length="277" mass="31265">MLSVTNHEIAGVRCAIHDSDPARREAVVFVHGNPGPMDDWEELAPVVAKFARVVAMDMPGYGRADHPRDFDYTISGYAKYLGALLDRLAVDRAHLVLHDFGGAWGLRWAIDHPSRIASLTLINTGIMEGYRWHSFARIWQTPILGELAQLTTTAWGTHRALNRMSPKPMPRSFVDRIMKYADWGHKRAVLKLYRASKNLPQAFPEFTGHTFAETLPTCVLWGAGDPFVSVDFAEKQKKFFPLAEVHVLQGLGHWPFIDDLQAVQRPLEAFLRRQAKG</sequence>